<accession>A0ABQ9L6U5</accession>
<reference evidence="2" key="1">
    <citation type="journal article" date="2023" name="Plant Biotechnol. J.">
        <title>Chromosome-level wild Hevea brasiliensis genome provides new tools for genomic-assisted breeding and valuable loci to elevate rubber yield.</title>
        <authorList>
            <person name="Cheng H."/>
            <person name="Song X."/>
            <person name="Hu Y."/>
            <person name="Wu T."/>
            <person name="Yang Q."/>
            <person name="An Z."/>
            <person name="Feng S."/>
            <person name="Deng Z."/>
            <person name="Wu W."/>
            <person name="Zeng X."/>
            <person name="Tu M."/>
            <person name="Wang X."/>
            <person name="Huang H."/>
        </authorList>
    </citation>
    <scope>NUCLEOTIDE SEQUENCE</scope>
    <source>
        <strain evidence="2">MT/VB/25A 57/8</strain>
    </source>
</reference>
<feature type="chain" id="PRO_5045044977" evidence="1">
    <location>
        <begin position="17"/>
        <end position="199"/>
    </location>
</feature>
<evidence type="ECO:0000313" key="2">
    <source>
        <dbReference type="EMBL" id="KAJ9160058.1"/>
    </source>
</evidence>
<sequence length="199" mass="22181">MLSSLFLSHLLVLTLKERFNLNILQFLMLFLKNRLPGAINYEAKQSALSLSSEIKAMEAELSKNKKLEDVDLCASKNPNQLRSCRCFRFNNSSLVSPNAATTENGMLDDFLEFLVASPPTSTTLTTNGYRLCPPRTQPGYAIDTSPTINIDTNDLLAVQDTTFGYNYDNNHSILPIITNGANLLCVLFLSIYMIQHPVP</sequence>
<evidence type="ECO:0000313" key="3">
    <source>
        <dbReference type="Proteomes" id="UP001174677"/>
    </source>
</evidence>
<keyword evidence="1" id="KW-0732">Signal</keyword>
<evidence type="ECO:0000256" key="1">
    <source>
        <dbReference type="SAM" id="SignalP"/>
    </source>
</evidence>
<dbReference type="EMBL" id="JARPOI010000014">
    <property type="protein sequence ID" value="KAJ9160058.1"/>
    <property type="molecule type" value="Genomic_DNA"/>
</dbReference>
<keyword evidence="3" id="KW-1185">Reference proteome</keyword>
<proteinExistence type="predicted"/>
<feature type="signal peptide" evidence="1">
    <location>
        <begin position="1"/>
        <end position="16"/>
    </location>
</feature>
<gene>
    <name evidence="2" type="ORF">P3X46_025494</name>
</gene>
<name>A0ABQ9L6U5_HEVBR</name>
<organism evidence="2 3">
    <name type="scientific">Hevea brasiliensis</name>
    <name type="common">Para rubber tree</name>
    <name type="synonym">Siphonia brasiliensis</name>
    <dbReference type="NCBI Taxonomy" id="3981"/>
    <lineage>
        <taxon>Eukaryota</taxon>
        <taxon>Viridiplantae</taxon>
        <taxon>Streptophyta</taxon>
        <taxon>Embryophyta</taxon>
        <taxon>Tracheophyta</taxon>
        <taxon>Spermatophyta</taxon>
        <taxon>Magnoliopsida</taxon>
        <taxon>eudicotyledons</taxon>
        <taxon>Gunneridae</taxon>
        <taxon>Pentapetalae</taxon>
        <taxon>rosids</taxon>
        <taxon>fabids</taxon>
        <taxon>Malpighiales</taxon>
        <taxon>Euphorbiaceae</taxon>
        <taxon>Crotonoideae</taxon>
        <taxon>Micrandreae</taxon>
        <taxon>Hevea</taxon>
    </lineage>
</organism>
<comment type="caution">
    <text evidence="2">The sequence shown here is derived from an EMBL/GenBank/DDBJ whole genome shotgun (WGS) entry which is preliminary data.</text>
</comment>
<dbReference type="Proteomes" id="UP001174677">
    <property type="component" value="Chromosome 14"/>
</dbReference>
<protein>
    <submittedName>
        <fullName evidence="2">Uncharacterized protein</fullName>
    </submittedName>
</protein>